<proteinExistence type="predicted"/>
<keyword evidence="1" id="KW-0805">Transcription regulation</keyword>
<evidence type="ECO:0000259" key="4">
    <source>
        <dbReference type="PROSITE" id="PS50932"/>
    </source>
</evidence>
<dbReference type="Gene3D" id="3.40.50.2300">
    <property type="match status" value="2"/>
</dbReference>
<dbReference type="InterPro" id="IPR000843">
    <property type="entry name" value="HTH_LacI"/>
</dbReference>
<name>A0A0E9MXB8_9BACT</name>
<dbReference type="GO" id="GO:0000976">
    <property type="term" value="F:transcription cis-regulatory region binding"/>
    <property type="evidence" value="ECO:0007669"/>
    <property type="project" value="TreeGrafter"/>
</dbReference>
<sequence>MGMTTKKLPTIKEIAKQLNISVSTVSRALHDHPSIGLRTKMRVQQLAKEMGYEPNQTAIFFKQRKTFTIGVILPYLIEDFFAGAISGIEAIANEHKYNVLIGQSNDDVEREKAIVTAFKNQRVDGIIVSLSKHTKNLDHFTALEKYQIPVVFFDRVPSSNAFNKVAFDMPHGTHQAISYLMEKGHRRIGIINGPKEMKSSKERTDTYMEVLQKKRLKIDMSLVAYCDLTKEGTAEAMESLLSLKQPPTAILAMNDYVVLDAIQYARSKKLKNNKDIVFVSYANLPITQYLENPPMASLEQYPKKQGEKAAELLLEQINSETEISPRNILIQGEMIFHKGK</sequence>
<evidence type="ECO:0000256" key="3">
    <source>
        <dbReference type="ARBA" id="ARBA00023163"/>
    </source>
</evidence>
<gene>
    <name evidence="5" type="ORF">FPE01S_01_11610</name>
</gene>
<dbReference type="CDD" id="cd06267">
    <property type="entry name" value="PBP1_LacI_sugar_binding-like"/>
    <property type="match status" value="1"/>
</dbReference>
<dbReference type="InterPro" id="IPR001761">
    <property type="entry name" value="Peripla_BP/Lac1_sug-bd_dom"/>
</dbReference>
<dbReference type="CDD" id="cd01392">
    <property type="entry name" value="HTH_LacI"/>
    <property type="match status" value="1"/>
</dbReference>
<protein>
    <submittedName>
        <fullName evidence="5">Putative LacI family transcriptional regulator</fullName>
    </submittedName>
</protein>
<evidence type="ECO:0000256" key="1">
    <source>
        <dbReference type="ARBA" id="ARBA00023015"/>
    </source>
</evidence>
<dbReference type="Pfam" id="PF00356">
    <property type="entry name" value="LacI"/>
    <property type="match status" value="1"/>
</dbReference>
<keyword evidence="2" id="KW-0238">DNA-binding</keyword>
<comment type="caution">
    <text evidence="5">The sequence shown here is derived from an EMBL/GenBank/DDBJ whole genome shotgun (WGS) entry which is preliminary data.</text>
</comment>
<dbReference type="InterPro" id="IPR028082">
    <property type="entry name" value="Peripla_BP_I"/>
</dbReference>
<evidence type="ECO:0000313" key="5">
    <source>
        <dbReference type="EMBL" id="GAO42148.1"/>
    </source>
</evidence>
<dbReference type="SUPFAM" id="SSF47413">
    <property type="entry name" value="lambda repressor-like DNA-binding domains"/>
    <property type="match status" value="1"/>
</dbReference>
<dbReference type="PANTHER" id="PTHR30146">
    <property type="entry name" value="LACI-RELATED TRANSCRIPTIONAL REPRESSOR"/>
    <property type="match status" value="1"/>
</dbReference>
<keyword evidence="3" id="KW-0804">Transcription</keyword>
<dbReference type="SMART" id="SM00354">
    <property type="entry name" value="HTH_LACI"/>
    <property type="match status" value="1"/>
</dbReference>
<dbReference type="InterPro" id="IPR010982">
    <property type="entry name" value="Lambda_DNA-bd_dom_sf"/>
</dbReference>
<dbReference type="AlphaFoldDB" id="A0A0E9MXB8"/>
<dbReference type="EMBL" id="BBWV01000001">
    <property type="protein sequence ID" value="GAO42148.1"/>
    <property type="molecule type" value="Genomic_DNA"/>
</dbReference>
<dbReference type="SUPFAM" id="SSF53822">
    <property type="entry name" value="Periplasmic binding protein-like I"/>
    <property type="match status" value="1"/>
</dbReference>
<evidence type="ECO:0000313" key="6">
    <source>
        <dbReference type="Proteomes" id="UP000033121"/>
    </source>
</evidence>
<reference evidence="5 6" key="1">
    <citation type="submission" date="2015-04" db="EMBL/GenBank/DDBJ databases">
        <title>Whole genome shotgun sequence of Flavihumibacter petaseus NBRC 106054.</title>
        <authorList>
            <person name="Miyazawa S."/>
            <person name="Hosoyama A."/>
            <person name="Hashimoto M."/>
            <person name="Noguchi M."/>
            <person name="Tsuchikane K."/>
            <person name="Ohji S."/>
            <person name="Yamazoe A."/>
            <person name="Ichikawa N."/>
            <person name="Kimura A."/>
            <person name="Fujita N."/>
        </authorList>
    </citation>
    <scope>NUCLEOTIDE SEQUENCE [LARGE SCALE GENOMIC DNA]</scope>
    <source>
        <strain evidence="5 6">NBRC 106054</strain>
    </source>
</reference>
<dbReference type="PANTHER" id="PTHR30146:SF109">
    <property type="entry name" value="HTH-TYPE TRANSCRIPTIONAL REGULATOR GALS"/>
    <property type="match status" value="1"/>
</dbReference>
<dbReference type="STRING" id="1220578.FPE01S_01_11610"/>
<feature type="domain" description="HTH lacI-type" evidence="4">
    <location>
        <begin position="9"/>
        <end position="63"/>
    </location>
</feature>
<dbReference type="Gene3D" id="1.10.260.40">
    <property type="entry name" value="lambda repressor-like DNA-binding domains"/>
    <property type="match status" value="1"/>
</dbReference>
<dbReference type="PROSITE" id="PS50932">
    <property type="entry name" value="HTH_LACI_2"/>
    <property type="match status" value="1"/>
</dbReference>
<organism evidence="5 6">
    <name type="scientific">Flavihumibacter petaseus NBRC 106054</name>
    <dbReference type="NCBI Taxonomy" id="1220578"/>
    <lineage>
        <taxon>Bacteria</taxon>
        <taxon>Pseudomonadati</taxon>
        <taxon>Bacteroidota</taxon>
        <taxon>Chitinophagia</taxon>
        <taxon>Chitinophagales</taxon>
        <taxon>Chitinophagaceae</taxon>
        <taxon>Flavihumibacter</taxon>
    </lineage>
</organism>
<evidence type="ECO:0000256" key="2">
    <source>
        <dbReference type="ARBA" id="ARBA00023125"/>
    </source>
</evidence>
<dbReference type="Pfam" id="PF00532">
    <property type="entry name" value="Peripla_BP_1"/>
    <property type="match status" value="1"/>
</dbReference>
<accession>A0A0E9MXB8</accession>
<keyword evidence="6" id="KW-1185">Reference proteome</keyword>
<dbReference type="GO" id="GO:0003700">
    <property type="term" value="F:DNA-binding transcription factor activity"/>
    <property type="evidence" value="ECO:0007669"/>
    <property type="project" value="TreeGrafter"/>
</dbReference>
<dbReference type="Proteomes" id="UP000033121">
    <property type="component" value="Unassembled WGS sequence"/>
</dbReference>